<dbReference type="InterPro" id="IPR047109">
    <property type="entry name" value="CAD-like"/>
</dbReference>
<evidence type="ECO:0000256" key="5">
    <source>
        <dbReference type="RuleBase" id="RU361277"/>
    </source>
</evidence>
<protein>
    <submittedName>
        <fullName evidence="8">Alcohol dehydrogenase</fullName>
        <ecNumber evidence="8">1.1.1.1</ecNumber>
    </submittedName>
</protein>
<comment type="similarity">
    <text evidence="5">Belongs to the zinc-containing alcohol dehydrogenase family.</text>
</comment>
<organism evidence="8">
    <name type="scientific">Rhizopus delemar</name>
    <dbReference type="NCBI Taxonomy" id="936053"/>
    <lineage>
        <taxon>Eukaryota</taxon>
        <taxon>Fungi</taxon>
        <taxon>Fungi incertae sedis</taxon>
        <taxon>Mucoromycota</taxon>
        <taxon>Mucoromycotina</taxon>
        <taxon>Mucoromycetes</taxon>
        <taxon>Mucorales</taxon>
        <taxon>Mucorineae</taxon>
        <taxon>Rhizopodaceae</taxon>
        <taxon>Rhizopus</taxon>
    </lineage>
</organism>
<dbReference type="VEuPathDB" id="FungiDB:RO3G_10156"/>
<name>A0A191URY9_9FUNG</name>
<dbReference type="GO" id="GO:0008270">
    <property type="term" value="F:zinc ion binding"/>
    <property type="evidence" value="ECO:0007669"/>
    <property type="project" value="InterPro"/>
</dbReference>
<dbReference type="Gene3D" id="3.90.180.10">
    <property type="entry name" value="Medium-chain alcohol dehydrogenases, catalytic domain"/>
    <property type="match status" value="1"/>
</dbReference>
<comment type="cofactor">
    <cofactor evidence="1 5">
        <name>Zn(2+)</name>
        <dbReference type="ChEBI" id="CHEBI:29105"/>
    </cofactor>
</comment>
<feature type="domain" description="Alcohol dehydrogenase-like N-terminal" evidence="7">
    <location>
        <begin position="30"/>
        <end position="149"/>
    </location>
</feature>
<gene>
    <name evidence="8" type="primary">adh</name>
</gene>
<dbReference type="PROSITE" id="PS00059">
    <property type="entry name" value="ADH_ZINC"/>
    <property type="match status" value="1"/>
</dbReference>
<evidence type="ECO:0000259" key="7">
    <source>
        <dbReference type="Pfam" id="PF08240"/>
    </source>
</evidence>
<feature type="domain" description="Alcohol dehydrogenase-like C-terminal" evidence="6">
    <location>
        <begin position="188"/>
        <end position="310"/>
    </location>
</feature>
<dbReference type="InterPro" id="IPR013149">
    <property type="entry name" value="ADH-like_C"/>
</dbReference>
<evidence type="ECO:0000313" key="8">
    <source>
        <dbReference type="EMBL" id="ANJ04984.1"/>
    </source>
</evidence>
<accession>A0A191URY9</accession>
<sequence length="344" mass="38087">MSEETFSAYVCHAKSQPLECEVNFCTWDQNMVQMDIICCGVCGTDLHTIDEGWGPSEFPCVVGHEIIGRVTKVGSNVKKIKVGDRCGVGCQSAPCHECDYCKKGMENLCSVHAVWSCNDRYENATKDQTYGGFAEKWGGLQDFVVKIPDNFSSEVAASFLCGGVTTFTPLKRYNVSKGDKVAVLGLRGLGHFGVQWAKAMGAEVIAFDVIPDKVEDAKLGCDGYVLMQKEEEIQRHLNSFSHILASKIVNKCWATYLKMVKKNGIFILCDIPEIPLSELSAFTMAGQQLTIASSFIGSPSDIQECLDFASEHNVRTWVNTFPMKINEAIQVREAKPRYRALVMN</sequence>
<dbReference type="Pfam" id="PF00107">
    <property type="entry name" value="ADH_zinc_N"/>
    <property type="match status" value="1"/>
</dbReference>
<dbReference type="CDD" id="cd05283">
    <property type="entry name" value="CAD1"/>
    <property type="match status" value="1"/>
</dbReference>
<evidence type="ECO:0000256" key="2">
    <source>
        <dbReference type="ARBA" id="ARBA00022723"/>
    </source>
</evidence>
<dbReference type="FunFam" id="3.40.50.720:FF:000022">
    <property type="entry name" value="Cinnamyl alcohol dehydrogenase"/>
    <property type="match status" value="1"/>
</dbReference>
<evidence type="ECO:0000256" key="3">
    <source>
        <dbReference type="ARBA" id="ARBA00022833"/>
    </source>
</evidence>
<dbReference type="InterPro" id="IPR011032">
    <property type="entry name" value="GroES-like_sf"/>
</dbReference>
<dbReference type="EMBL" id="KF060237">
    <property type="protein sequence ID" value="ANJ04984.1"/>
    <property type="molecule type" value="Genomic_DNA"/>
</dbReference>
<dbReference type="InterPro" id="IPR036291">
    <property type="entry name" value="NAD(P)-bd_dom_sf"/>
</dbReference>
<evidence type="ECO:0000256" key="1">
    <source>
        <dbReference type="ARBA" id="ARBA00001947"/>
    </source>
</evidence>
<reference evidence="8" key="1">
    <citation type="journal article" date="2014" name="Biotechnol. Bioprocess Eng.">
        <title>High levels of malic acid production by the bioconversion of corn straw hydrolyte using an isolated Rhizopus delemar strain.</title>
        <authorList>
            <person name="Li X."/>
            <person name="Liu Y."/>
            <person name="Yang Y."/>
            <person name="Zhang H."/>
            <person name="Wang H."/>
            <person name="Wu Y."/>
            <person name="Zhang M."/>
            <person name="Sun T."/>
            <person name="Cheng J."/>
            <person name="Wu X."/>
            <person name="Pan L."/>
            <person name="Jiang S."/>
            <person name="Wu H."/>
        </authorList>
    </citation>
    <scope>NUCLEOTIDE SEQUENCE</scope>
    <source>
        <strain evidence="8">HF-119</strain>
    </source>
</reference>
<dbReference type="EC" id="1.1.1.1" evidence="8"/>
<evidence type="ECO:0000256" key="4">
    <source>
        <dbReference type="ARBA" id="ARBA00023002"/>
    </source>
</evidence>
<dbReference type="Pfam" id="PF08240">
    <property type="entry name" value="ADH_N"/>
    <property type="match status" value="1"/>
</dbReference>
<dbReference type="GO" id="GO:0004022">
    <property type="term" value="F:alcohol dehydrogenase (NAD+) activity"/>
    <property type="evidence" value="ECO:0007669"/>
    <property type="project" value="UniProtKB-EC"/>
</dbReference>
<dbReference type="PANTHER" id="PTHR42683">
    <property type="entry name" value="ALDEHYDE REDUCTASE"/>
    <property type="match status" value="1"/>
</dbReference>
<proteinExistence type="inferred from homology"/>
<keyword evidence="2 5" id="KW-0479">Metal-binding</keyword>
<dbReference type="SUPFAM" id="SSF51735">
    <property type="entry name" value="NAD(P)-binding Rossmann-fold domains"/>
    <property type="match status" value="1"/>
</dbReference>
<dbReference type="AlphaFoldDB" id="A0A191URY9"/>
<dbReference type="InterPro" id="IPR013154">
    <property type="entry name" value="ADH-like_N"/>
</dbReference>
<evidence type="ECO:0000259" key="6">
    <source>
        <dbReference type="Pfam" id="PF00107"/>
    </source>
</evidence>
<dbReference type="InterPro" id="IPR002328">
    <property type="entry name" value="ADH_Zn_CS"/>
</dbReference>
<dbReference type="Gene3D" id="3.40.50.720">
    <property type="entry name" value="NAD(P)-binding Rossmann-like Domain"/>
    <property type="match status" value="1"/>
</dbReference>
<keyword evidence="3 5" id="KW-0862">Zinc</keyword>
<dbReference type="SUPFAM" id="SSF50129">
    <property type="entry name" value="GroES-like"/>
    <property type="match status" value="1"/>
</dbReference>
<keyword evidence="4 8" id="KW-0560">Oxidoreductase</keyword>